<evidence type="ECO:0000256" key="4">
    <source>
        <dbReference type="ARBA" id="ARBA00023015"/>
    </source>
</evidence>
<evidence type="ECO:0000256" key="5">
    <source>
        <dbReference type="ARBA" id="ARBA00023163"/>
    </source>
</evidence>
<evidence type="ECO:0000313" key="8">
    <source>
        <dbReference type="Proteomes" id="UP001652661"/>
    </source>
</evidence>
<evidence type="ECO:0000256" key="6">
    <source>
        <dbReference type="ARBA" id="ARBA00023242"/>
    </source>
</evidence>
<dbReference type="Pfam" id="PF07524">
    <property type="entry name" value="Bromo_TP"/>
    <property type="match status" value="1"/>
</dbReference>
<gene>
    <name evidence="9" type="primary">sa</name>
</gene>
<comment type="subcellular location">
    <subcellularLocation>
        <location evidence="1">Nucleus</location>
    </subcellularLocation>
</comment>
<dbReference type="CDD" id="cd08049">
    <property type="entry name" value="TAF8"/>
    <property type="match status" value="1"/>
</dbReference>
<dbReference type="OrthoDB" id="2193813at2759"/>
<protein>
    <recommendedName>
        <fullName evidence="3">Transcription initiation factor TFIID subunit 8</fullName>
    </recommendedName>
</protein>
<keyword evidence="5" id="KW-0804">Transcription</keyword>
<dbReference type="SMART" id="SM00576">
    <property type="entry name" value="BTP"/>
    <property type="match status" value="1"/>
</dbReference>
<dbReference type="Pfam" id="PF10406">
    <property type="entry name" value="TAF8_C"/>
    <property type="match status" value="1"/>
</dbReference>
<dbReference type="Gene3D" id="1.10.20.10">
    <property type="entry name" value="Histone, subunit A"/>
    <property type="match status" value="1"/>
</dbReference>
<evidence type="ECO:0000313" key="9">
    <source>
        <dbReference type="RefSeq" id="XP_017028421.1"/>
    </source>
</evidence>
<dbReference type="PANTHER" id="PTHR46469:SF1">
    <property type="entry name" value="TRANSCRIPTION INITIATION FACTOR TFIID SUBUNIT 8"/>
    <property type="match status" value="1"/>
</dbReference>
<proteinExistence type="inferred from homology"/>
<reference evidence="9" key="1">
    <citation type="submission" date="2025-08" db="UniProtKB">
        <authorList>
            <consortium name="RefSeq"/>
        </authorList>
    </citation>
    <scope>IDENTIFICATION</scope>
    <source>
        <strain evidence="9">14028-0561.14</strain>
        <tissue evidence="9">Whole fly</tissue>
    </source>
</reference>
<dbReference type="InterPro" id="IPR037818">
    <property type="entry name" value="TAF8"/>
</dbReference>
<keyword evidence="6" id="KW-0539">Nucleus</keyword>
<comment type="similarity">
    <text evidence="2">Belongs to the TAF8 family.</text>
</comment>
<dbReference type="InterPro" id="IPR006565">
    <property type="entry name" value="BTP"/>
</dbReference>
<dbReference type="InterPro" id="IPR019473">
    <property type="entry name" value="TFIID_su8_C"/>
</dbReference>
<dbReference type="InterPro" id="IPR009072">
    <property type="entry name" value="Histone-fold"/>
</dbReference>
<evidence type="ECO:0000256" key="2">
    <source>
        <dbReference type="ARBA" id="ARBA00008767"/>
    </source>
</evidence>
<name>A0A6P4IZJ2_DROKI</name>
<evidence type="ECO:0000259" key="7">
    <source>
        <dbReference type="SMART" id="SM00576"/>
    </source>
</evidence>
<sequence length="282" mass="31830">MNCYDKALYKVVDQMLIAKDCELEDGFMRHTLVELLRNKIREIGTRTSNGSNHAGRPVPSFFDLERTFGQMGIAAADLRAMIRSQGRIQHPVQCPKPETRDEDFHKGPEPMLTETNTRELAGCSHIPDNFPPFPGAHSYKSTLIKKRTEKSYEEVRQCHAENQLSAQRALNGFYLGCEPNLSLAGSALTKEDSFKVLVLDPRQKVACVDALMPRSEVFEKDIYEAKDEITHAALNSAFLMEPKMESSHQYNGGEDVEMYEVYNDVELDSTSEEDGINWSASD</sequence>
<keyword evidence="8" id="KW-1185">Reference proteome</keyword>
<feature type="domain" description="Bromodomain associated" evidence="7">
    <location>
        <begin position="1"/>
        <end position="77"/>
    </location>
</feature>
<evidence type="ECO:0000256" key="3">
    <source>
        <dbReference type="ARBA" id="ARBA00017307"/>
    </source>
</evidence>
<evidence type="ECO:0000256" key="1">
    <source>
        <dbReference type="ARBA" id="ARBA00004123"/>
    </source>
</evidence>
<dbReference type="GO" id="GO:0005669">
    <property type="term" value="C:transcription factor TFIID complex"/>
    <property type="evidence" value="ECO:0007669"/>
    <property type="project" value="InterPro"/>
</dbReference>
<keyword evidence="4" id="KW-0805">Transcription regulation</keyword>
<organism evidence="8 9">
    <name type="scientific">Drosophila kikkawai</name>
    <name type="common">Fruit fly</name>
    <dbReference type="NCBI Taxonomy" id="30033"/>
    <lineage>
        <taxon>Eukaryota</taxon>
        <taxon>Metazoa</taxon>
        <taxon>Ecdysozoa</taxon>
        <taxon>Arthropoda</taxon>
        <taxon>Hexapoda</taxon>
        <taxon>Insecta</taxon>
        <taxon>Pterygota</taxon>
        <taxon>Neoptera</taxon>
        <taxon>Endopterygota</taxon>
        <taxon>Diptera</taxon>
        <taxon>Brachycera</taxon>
        <taxon>Muscomorpha</taxon>
        <taxon>Ephydroidea</taxon>
        <taxon>Drosophilidae</taxon>
        <taxon>Drosophila</taxon>
        <taxon>Sophophora</taxon>
    </lineage>
</organism>
<dbReference type="RefSeq" id="XP_017028421.1">
    <property type="nucleotide sequence ID" value="XM_017172932.3"/>
</dbReference>
<dbReference type="AlphaFoldDB" id="A0A6P4IZJ2"/>
<dbReference type="GO" id="GO:0046982">
    <property type="term" value="F:protein heterodimerization activity"/>
    <property type="evidence" value="ECO:0007669"/>
    <property type="project" value="InterPro"/>
</dbReference>
<accession>A0A6P4IZJ2</accession>
<dbReference type="GO" id="GO:0006367">
    <property type="term" value="P:transcription initiation at RNA polymerase II promoter"/>
    <property type="evidence" value="ECO:0007669"/>
    <property type="project" value="TreeGrafter"/>
</dbReference>
<dbReference type="Proteomes" id="UP001652661">
    <property type="component" value="Chromosome 3L"/>
</dbReference>
<dbReference type="PANTHER" id="PTHR46469">
    <property type="entry name" value="TRANSCRIPTION INITIATION FACTOR TFIID SUBUNIT 8"/>
    <property type="match status" value="1"/>
</dbReference>